<comment type="caution">
    <text evidence="2">The sequence shown here is derived from an EMBL/GenBank/DDBJ whole genome shotgun (WGS) entry which is preliminary data.</text>
</comment>
<proteinExistence type="predicted"/>
<keyword evidence="3" id="KW-1185">Reference proteome</keyword>
<organism evidence="2 3">
    <name type="scientific">Spartinivicinus poritis</name>
    <dbReference type="NCBI Taxonomy" id="2994640"/>
    <lineage>
        <taxon>Bacteria</taxon>
        <taxon>Pseudomonadati</taxon>
        <taxon>Pseudomonadota</taxon>
        <taxon>Gammaproteobacteria</taxon>
        <taxon>Oceanospirillales</taxon>
        <taxon>Zooshikellaceae</taxon>
        <taxon>Spartinivicinus</taxon>
    </lineage>
</organism>
<evidence type="ECO:0000313" key="2">
    <source>
        <dbReference type="EMBL" id="MDE1465489.1"/>
    </source>
</evidence>
<evidence type="ECO:0000313" key="3">
    <source>
        <dbReference type="Proteomes" id="UP001528823"/>
    </source>
</evidence>
<dbReference type="Proteomes" id="UP001528823">
    <property type="component" value="Unassembled WGS sequence"/>
</dbReference>
<dbReference type="EMBL" id="JAPMOU010000066">
    <property type="protein sequence ID" value="MDE1465489.1"/>
    <property type="molecule type" value="Genomic_DNA"/>
</dbReference>
<dbReference type="InterPro" id="IPR045351">
    <property type="entry name" value="DUF6531"/>
</dbReference>
<evidence type="ECO:0000259" key="1">
    <source>
        <dbReference type="Pfam" id="PF20148"/>
    </source>
</evidence>
<sequence length="221" mass="24801">MLTGHPADPLYTSVPKVSHPNPIEACIAGAESYQRGYDTNGDDSVITFQGIGRGKISTYAYAPINKRVACLYNTKSGNRVVSGRLYSDNYGGVCELPLVFNEHIGGCINKNAQPQVCAGNPVNIATGNKIQWFTDLSLSQLQIKRLYLQEGTRGNWRFSFQRLLRVFLFLDKKVAYLTRDNGQQIAFYQKDRVWQDDDASGYQINALSDNNTNTLKYNRDL</sequence>
<reference evidence="2 3" key="1">
    <citation type="submission" date="2022-11" db="EMBL/GenBank/DDBJ databases">
        <title>Spartinivicinus poritis sp. nov., isolated from scleractinian coral Porites lutea.</title>
        <authorList>
            <person name="Zhang G."/>
            <person name="Cai L."/>
            <person name="Wei Q."/>
        </authorList>
    </citation>
    <scope>NUCLEOTIDE SEQUENCE [LARGE SCALE GENOMIC DNA]</scope>
    <source>
        <strain evidence="2 3">A2-2</strain>
    </source>
</reference>
<dbReference type="Pfam" id="PF20148">
    <property type="entry name" value="DUF6531"/>
    <property type="match status" value="1"/>
</dbReference>
<accession>A0ABT5UGG9</accession>
<protein>
    <submittedName>
        <fullName evidence="2">DUF6531 domain-containing protein</fullName>
    </submittedName>
</protein>
<name>A0ABT5UGG9_9GAMM</name>
<feature type="domain" description="DUF6531" evidence="1">
    <location>
        <begin position="119"/>
        <end position="187"/>
    </location>
</feature>
<gene>
    <name evidence="2" type="ORF">ORQ98_26360</name>
</gene>